<dbReference type="AlphaFoldDB" id="A0A9D4PDB2"/>
<dbReference type="Proteomes" id="UP000821837">
    <property type="component" value="Chromosome 8"/>
</dbReference>
<reference evidence="1" key="1">
    <citation type="journal article" date="2020" name="Cell">
        <title>Large-Scale Comparative Analyses of Tick Genomes Elucidate Their Genetic Diversity and Vector Capacities.</title>
        <authorList>
            <consortium name="Tick Genome and Microbiome Consortium (TIGMIC)"/>
            <person name="Jia N."/>
            <person name="Wang J."/>
            <person name="Shi W."/>
            <person name="Du L."/>
            <person name="Sun Y."/>
            <person name="Zhan W."/>
            <person name="Jiang J.F."/>
            <person name="Wang Q."/>
            <person name="Zhang B."/>
            <person name="Ji P."/>
            <person name="Bell-Sakyi L."/>
            <person name="Cui X.M."/>
            <person name="Yuan T.T."/>
            <person name="Jiang B.G."/>
            <person name="Yang W.F."/>
            <person name="Lam T.T."/>
            <person name="Chang Q.C."/>
            <person name="Ding S.J."/>
            <person name="Wang X.J."/>
            <person name="Zhu J.G."/>
            <person name="Ruan X.D."/>
            <person name="Zhao L."/>
            <person name="Wei J.T."/>
            <person name="Ye R.Z."/>
            <person name="Que T.C."/>
            <person name="Du C.H."/>
            <person name="Zhou Y.H."/>
            <person name="Cheng J.X."/>
            <person name="Dai P.F."/>
            <person name="Guo W.B."/>
            <person name="Han X.H."/>
            <person name="Huang E.J."/>
            <person name="Li L.F."/>
            <person name="Wei W."/>
            <person name="Gao Y.C."/>
            <person name="Liu J.Z."/>
            <person name="Shao H.Z."/>
            <person name="Wang X."/>
            <person name="Wang C.C."/>
            <person name="Yang T.C."/>
            <person name="Huo Q.B."/>
            <person name="Li W."/>
            <person name="Chen H.Y."/>
            <person name="Chen S.E."/>
            <person name="Zhou L.G."/>
            <person name="Ni X.B."/>
            <person name="Tian J.H."/>
            <person name="Sheng Y."/>
            <person name="Liu T."/>
            <person name="Pan Y.S."/>
            <person name="Xia L.Y."/>
            <person name="Li J."/>
            <person name="Zhao F."/>
            <person name="Cao W.C."/>
        </authorList>
    </citation>
    <scope>NUCLEOTIDE SEQUENCE</scope>
    <source>
        <strain evidence="1">Rsan-2018</strain>
    </source>
</reference>
<sequence length="182" mass="20205">MSAEDIHILCEIFDKLSLDELLCIDKQKFPWLIPVQGLSLLSAVDYPFQSHVSKGTKRCAARGDELRATFLRRAWQQYVPARSRAGSRSKVQFRWPVQGRGLLNGSCLGAVAESRIVGEAYLVRSSSRAGSRSKVQFRWPVQGRGLLNGSCLGAVAEGRIVGEAYLVRSSDRIMLGRWGPKL</sequence>
<organism evidence="1 2">
    <name type="scientific">Rhipicephalus sanguineus</name>
    <name type="common">Brown dog tick</name>
    <name type="synonym">Ixodes sanguineus</name>
    <dbReference type="NCBI Taxonomy" id="34632"/>
    <lineage>
        <taxon>Eukaryota</taxon>
        <taxon>Metazoa</taxon>
        <taxon>Ecdysozoa</taxon>
        <taxon>Arthropoda</taxon>
        <taxon>Chelicerata</taxon>
        <taxon>Arachnida</taxon>
        <taxon>Acari</taxon>
        <taxon>Parasitiformes</taxon>
        <taxon>Ixodida</taxon>
        <taxon>Ixodoidea</taxon>
        <taxon>Ixodidae</taxon>
        <taxon>Rhipicephalinae</taxon>
        <taxon>Rhipicephalus</taxon>
        <taxon>Rhipicephalus</taxon>
    </lineage>
</organism>
<name>A0A9D4PDB2_RHISA</name>
<accession>A0A9D4PDB2</accession>
<keyword evidence="2" id="KW-1185">Reference proteome</keyword>
<evidence type="ECO:0000313" key="2">
    <source>
        <dbReference type="Proteomes" id="UP000821837"/>
    </source>
</evidence>
<evidence type="ECO:0000313" key="1">
    <source>
        <dbReference type="EMBL" id="KAH7938970.1"/>
    </source>
</evidence>
<comment type="caution">
    <text evidence="1">The sequence shown here is derived from an EMBL/GenBank/DDBJ whole genome shotgun (WGS) entry which is preliminary data.</text>
</comment>
<gene>
    <name evidence="1" type="ORF">HPB52_003148</name>
</gene>
<dbReference type="EMBL" id="JABSTV010001254">
    <property type="protein sequence ID" value="KAH7938970.1"/>
    <property type="molecule type" value="Genomic_DNA"/>
</dbReference>
<protein>
    <submittedName>
        <fullName evidence="1">Uncharacterized protein</fullName>
    </submittedName>
</protein>
<proteinExistence type="predicted"/>
<reference evidence="1" key="2">
    <citation type="submission" date="2021-09" db="EMBL/GenBank/DDBJ databases">
        <authorList>
            <person name="Jia N."/>
            <person name="Wang J."/>
            <person name="Shi W."/>
            <person name="Du L."/>
            <person name="Sun Y."/>
            <person name="Zhan W."/>
            <person name="Jiang J."/>
            <person name="Wang Q."/>
            <person name="Zhang B."/>
            <person name="Ji P."/>
            <person name="Sakyi L.B."/>
            <person name="Cui X."/>
            <person name="Yuan T."/>
            <person name="Jiang B."/>
            <person name="Yang W."/>
            <person name="Lam T.T.-Y."/>
            <person name="Chang Q."/>
            <person name="Ding S."/>
            <person name="Wang X."/>
            <person name="Zhu J."/>
            <person name="Ruan X."/>
            <person name="Zhao L."/>
            <person name="Wei J."/>
            <person name="Que T."/>
            <person name="Du C."/>
            <person name="Cheng J."/>
            <person name="Dai P."/>
            <person name="Han X."/>
            <person name="Huang E."/>
            <person name="Gao Y."/>
            <person name="Liu J."/>
            <person name="Shao H."/>
            <person name="Ye R."/>
            <person name="Li L."/>
            <person name="Wei W."/>
            <person name="Wang X."/>
            <person name="Wang C."/>
            <person name="Huo Q."/>
            <person name="Li W."/>
            <person name="Guo W."/>
            <person name="Chen H."/>
            <person name="Chen S."/>
            <person name="Zhou L."/>
            <person name="Zhou L."/>
            <person name="Ni X."/>
            <person name="Tian J."/>
            <person name="Zhou Y."/>
            <person name="Sheng Y."/>
            <person name="Liu T."/>
            <person name="Pan Y."/>
            <person name="Xia L."/>
            <person name="Li J."/>
            <person name="Zhao F."/>
            <person name="Cao W."/>
        </authorList>
    </citation>
    <scope>NUCLEOTIDE SEQUENCE</scope>
    <source>
        <strain evidence="1">Rsan-2018</strain>
        <tissue evidence="1">Larvae</tissue>
    </source>
</reference>